<evidence type="ECO:0000313" key="2">
    <source>
        <dbReference type="Proteomes" id="UP001139000"/>
    </source>
</evidence>
<dbReference type="InterPro" id="IPR020503">
    <property type="entry name" value="Uncharacterised_Rv2561"/>
</dbReference>
<organism evidence="1 2">
    <name type="scientific">Dyadobacter chenwenxiniae</name>
    <dbReference type="NCBI Taxonomy" id="2906456"/>
    <lineage>
        <taxon>Bacteria</taxon>
        <taxon>Pseudomonadati</taxon>
        <taxon>Bacteroidota</taxon>
        <taxon>Cytophagia</taxon>
        <taxon>Cytophagales</taxon>
        <taxon>Spirosomataceae</taxon>
        <taxon>Dyadobacter</taxon>
    </lineage>
</organism>
<sequence>METANMLAAFNELIDHWKLICPHVAMLSIKMVAHYGAIAEFKVDRFRKIYGKAVVETHRLLKNHIHSHTYALVTHQYLQQANDSNMEQWENKSQLYDVYDVGELCYTYFPYEMA</sequence>
<evidence type="ECO:0000313" key="1">
    <source>
        <dbReference type="EMBL" id="MCF0065863.1"/>
    </source>
</evidence>
<dbReference type="EMBL" id="JAJTTC010000019">
    <property type="protein sequence ID" value="MCF0065863.1"/>
    <property type="molecule type" value="Genomic_DNA"/>
</dbReference>
<dbReference type="AlphaFoldDB" id="A0A9X1TPV0"/>
<comment type="caution">
    <text evidence="1">The sequence shown here is derived from an EMBL/GenBank/DDBJ whole genome shotgun (WGS) entry which is preliminary data.</text>
</comment>
<gene>
    <name evidence="1" type="ORF">LXM26_30425</name>
</gene>
<dbReference type="Proteomes" id="UP001139000">
    <property type="component" value="Unassembled WGS sequence"/>
</dbReference>
<keyword evidence="2" id="KW-1185">Reference proteome</keyword>
<protein>
    <submittedName>
        <fullName evidence="1">DUF2652 domain-containing protein</fullName>
    </submittedName>
</protein>
<dbReference type="RefSeq" id="WP_234658922.1">
    <property type="nucleotide sequence ID" value="NZ_CP094997.1"/>
</dbReference>
<proteinExistence type="predicted"/>
<reference evidence="1" key="1">
    <citation type="submission" date="2021-12" db="EMBL/GenBank/DDBJ databases">
        <title>Novel species in genus Dyadobacter.</title>
        <authorList>
            <person name="Ma C."/>
        </authorList>
    </citation>
    <scope>NUCLEOTIDE SEQUENCE</scope>
    <source>
        <strain evidence="1">LJ419</strain>
    </source>
</reference>
<dbReference type="Pfam" id="PF10851">
    <property type="entry name" value="DUF2652"/>
    <property type="match status" value="1"/>
</dbReference>
<name>A0A9X1TPV0_9BACT</name>
<accession>A0A9X1TPV0</accession>